<dbReference type="InterPro" id="IPR047640">
    <property type="entry name" value="RpiR-like"/>
</dbReference>
<evidence type="ECO:0000313" key="3">
    <source>
        <dbReference type="Proteomes" id="UP001212085"/>
    </source>
</evidence>
<dbReference type="EMBL" id="CP114883">
    <property type="protein sequence ID" value="WBB06999.1"/>
    <property type="molecule type" value="Genomic_DNA"/>
</dbReference>
<gene>
    <name evidence="2" type="ORF">O6R09_03500</name>
</gene>
<dbReference type="Gene3D" id="3.40.50.10490">
    <property type="entry name" value="Glucose-6-phosphate isomerase like protein, domain 1"/>
    <property type="match status" value="1"/>
</dbReference>
<proteinExistence type="predicted"/>
<dbReference type="PANTHER" id="PTHR30514:SF1">
    <property type="entry name" value="HTH-TYPE TRANSCRIPTIONAL REGULATOR HEXR-RELATED"/>
    <property type="match status" value="1"/>
</dbReference>
<dbReference type="GeneID" id="99636823"/>
<dbReference type="PANTHER" id="PTHR30514">
    <property type="entry name" value="GLUCOKINASE"/>
    <property type="match status" value="1"/>
</dbReference>
<accession>A0ABY7LZJ1</accession>
<name>A0ABY7LZJ1_STRAY</name>
<feature type="domain" description="SIS" evidence="1">
    <location>
        <begin position="43"/>
        <end position="188"/>
    </location>
</feature>
<protein>
    <submittedName>
        <fullName evidence="2">SIS domain-containing protein</fullName>
    </submittedName>
</protein>
<sequence>MKYFIQSSLAAQVIPSDQDVIDRLLGDIHNTIKLMENIDLDKMFSMLHKACNVIIYATGFTQSNFAREFSNELFLYKRPNFLLSGETNFSAISDNLTENDFVIIISLSGNTLSIQETLKKLVLKQIPVLSVTAFGDSFLRQHSTYQLYYEVSDLEVDFEDSKSMSGLYVVLILMARMYNLYRLQHLNE</sequence>
<reference evidence="2 3" key="1">
    <citation type="submission" date="2022-12" db="EMBL/GenBank/DDBJ databases">
        <title>Streptococcus alactolyticus LGM, complete genome.</title>
        <authorList>
            <person name="Liu Z."/>
            <person name="Mu C."/>
            <person name="Zhu W."/>
        </authorList>
    </citation>
    <scope>NUCLEOTIDE SEQUENCE [LARGE SCALE GENOMIC DNA]</scope>
    <source>
        <strain evidence="2 3">LGM</strain>
    </source>
</reference>
<dbReference type="RefSeq" id="WP_235281006.1">
    <property type="nucleotide sequence ID" value="NZ_BRXN01000023.1"/>
</dbReference>
<keyword evidence="3" id="KW-1185">Reference proteome</keyword>
<evidence type="ECO:0000259" key="1">
    <source>
        <dbReference type="PROSITE" id="PS51464"/>
    </source>
</evidence>
<dbReference type="InterPro" id="IPR001347">
    <property type="entry name" value="SIS_dom"/>
</dbReference>
<dbReference type="SUPFAM" id="SSF53697">
    <property type="entry name" value="SIS domain"/>
    <property type="match status" value="1"/>
</dbReference>
<evidence type="ECO:0000313" key="2">
    <source>
        <dbReference type="EMBL" id="WBB06999.1"/>
    </source>
</evidence>
<dbReference type="Pfam" id="PF01380">
    <property type="entry name" value="SIS"/>
    <property type="match status" value="1"/>
</dbReference>
<dbReference type="CDD" id="cd05013">
    <property type="entry name" value="SIS_RpiR"/>
    <property type="match status" value="1"/>
</dbReference>
<dbReference type="InterPro" id="IPR046348">
    <property type="entry name" value="SIS_dom_sf"/>
</dbReference>
<dbReference type="Proteomes" id="UP001212085">
    <property type="component" value="Chromosome"/>
</dbReference>
<organism evidence="2 3">
    <name type="scientific">Streptococcus alactolyticus</name>
    <dbReference type="NCBI Taxonomy" id="29389"/>
    <lineage>
        <taxon>Bacteria</taxon>
        <taxon>Bacillati</taxon>
        <taxon>Bacillota</taxon>
        <taxon>Bacilli</taxon>
        <taxon>Lactobacillales</taxon>
        <taxon>Streptococcaceae</taxon>
        <taxon>Streptococcus</taxon>
    </lineage>
</organism>
<dbReference type="InterPro" id="IPR035472">
    <property type="entry name" value="RpiR-like_SIS"/>
</dbReference>
<dbReference type="PROSITE" id="PS51464">
    <property type="entry name" value="SIS"/>
    <property type="match status" value="1"/>
</dbReference>